<dbReference type="PANTHER" id="PTHR37999">
    <property type="entry name" value="MUCIN-17"/>
    <property type="match status" value="1"/>
</dbReference>
<reference evidence="1" key="1">
    <citation type="submission" date="2020-03" db="EMBL/GenBank/DDBJ databases">
        <title>Melopsittacus undulatus (budgerigar) genome, bMelUnd1, maternal haplotype with Z.</title>
        <authorList>
            <person name="Gedman G."/>
            <person name="Mountcastle J."/>
            <person name="Haase B."/>
            <person name="Formenti G."/>
            <person name="Wright T."/>
            <person name="Apodaca J."/>
            <person name="Pelan S."/>
            <person name="Chow W."/>
            <person name="Rhie A."/>
            <person name="Howe K."/>
            <person name="Fedrigo O."/>
            <person name="Jarvis E.D."/>
        </authorList>
    </citation>
    <scope>NUCLEOTIDE SEQUENCE [LARGE SCALE GENOMIC DNA]</scope>
</reference>
<name>A0A8V5GTM4_MELUD</name>
<dbReference type="PROSITE" id="PS50024">
    <property type="entry name" value="SEA"/>
    <property type="match status" value="1"/>
</dbReference>
<gene>
    <name evidence="1" type="primary">LOC115945292</name>
</gene>
<accession>A0A8V5GTM4</accession>
<dbReference type="PANTHER" id="PTHR37999:SF2">
    <property type="entry name" value="MUCIN-17"/>
    <property type="match status" value="1"/>
</dbReference>
<dbReference type="InterPro" id="IPR053311">
    <property type="entry name" value="Mucosal_Integrity_Assoc"/>
</dbReference>
<reference evidence="1" key="3">
    <citation type="submission" date="2025-09" db="UniProtKB">
        <authorList>
            <consortium name="Ensembl"/>
        </authorList>
    </citation>
    <scope>IDENTIFICATION</scope>
</reference>
<dbReference type="SMART" id="SM00200">
    <property type="entry name" value="SEA"/>
    <property type="match status" value="1"/>
</dbReference>
<dbReference type="InterPro" id="IPR000082">
    <property type="entry name" value="SEA_dom"/>
</dbReference>
<dbReference type="Proteomes" id="UP000694405">
    <property type="component" value="Chromosome 25"/>
</dbReference>
<dbReference type="InterPro" id="IPR036364">
    <property type="entry name" value="SEA_dom_sf"/>
</dbReference>
<dbReference type="Pfam" id="PF01390">
    <property type="entry name" value="SEA"/>
    <property type="match status" value="1"/>
</dbReference>
<sequence length="242" mass="27021">MKTKVDNREFTPELQNKSSPAFQDFEKEFKEQMRDLYKDIEGYHDVVIHELTQGSIVVNYTVLLKVPASTKANETLKTISDDLISAITSSTTCDENCKEANCSFCFNATFTNVTNYEVEEVEESICDSLSLMNFSSYYSPLLTTTGIICISRCDQRASDPLPCVFGTCKLLQGGPKCMCSEKAAFWYRDDACSSRISKVGVAIGVPVTGLVLAISIFIVFLVRARRQKEMYRQVGWGQGVVP</sequence>
<proteinExistence type="predicted"/>
<keyword evidence="2" id="KW-1185">Reference proteome</keyword>
<reference evidence="1" key="2">
    <citation type="submission" date="2025-08" db="UniProtKB">
        <authorList>
            <consortium name="Ensembl"/>
        </authorList>
    </citation>
    <scope>IDENTIFICATION</scope>
</reference>
<dbReference type="SUPFAM" id="SSF82671">
    <property type="entry name" value="SEA domain"/>
    <property type="match status" value="1"/>
</dbReference>
<dbReference type="Ensembl" id="ENSMUNT00000031035.1">
    <property type="protein sequence ID" value="ENSMUNP00000027892.1"/>
    <property type="gene ID" value="ENSMUNG00000017596.1"/>
</dbReference>
<organism evidence="1 2">
    <name type="scientific">Melopsittacus undulatus</name>
    <name type="common">Budgerigar</name>
    <name type="synonym">Psittacus undulatus</name>
    <dbReference type="NCBI Taxonomy" id="13146"/>
    <lineage>
        <taxon>Eukaryota</taxon>
        <taxon>Metazoa</taxon>
        <taxon>Chordata</taxon>
        <taxon>Craniata</taxon>
        <taxon>Vertebrata</taxon>
        <taxon>Euteleostomi</taxon>
        <taxon>Archelosauria</taxon>
        <taxon>Archosauria</taxon>
        <taxon>Dinosauria</taxon>
        <taxon>Saurischia</taxon>
        <taxon>Theropoda</taxon>
        <taxon>Coelurosauria</taxon>
        <taxon>Aves</taxon>
        <taxon>Neognathae</taxon>
        <taxon>Neoaves</taxon>
        <taxon>Telluraves</taxon>
        <taxon>Australaves</taxon>
        <taxon>Psittaciformes</taxon>
        <taxon>Psittaculidae</taxon>
        <taxon>Melopsittacus</taxon>
    </lineage>
</organism>
<dbReference type="OrthoDB" id="7493297at2759"/>
<dbReference type="Gene3D" id="3.30.70.960">
    <property type="entry name" value="SEA domain"/>
    <property type="match status" value="1"/>
</dbReference>
<dbReference type="RefSeq" id="XP_033928145.1">
    <property type="nucleotide sequence ID" value="XM_034072254.1"/>
</dbReference>
<protein>
    <submittedName>
        <fullName evidence="1">Uncharacterized protein</fullName>
    </submittedName>
</protein>
<dbReference type="AlphaFoldDB" id="A0A8V5GTM4"/>
<evidence type="ECO:0000313" key="2">
    <source>
        <dbReference type="Proteomes" id="UP000694405"/>
    </source>
</evidence>
<dbReference type="GeneID" id="115945292"/>
<evidence type="ECO:0000313" key="1">
    <source>
        <dbReference type="Ensembl" id="ENSMUNP00000027892.1"/>
    </source>
</evidence>